<accession>A0ABQ7YHX7</accession>
<proteinExistence type="predicted"/>
<comment type="caution">
    <text evidence="2">The sequence shown here is derived from an EMBL/GenBank/DDBJ whole genome shotgun (WGS) entry which is preliminary data.</text>
</comment>
<feature type="non-terminal residue" evidence="2">
    <location>
        <position position="116"/>
    </location>
</feature>
<reference evidence="2 3" key="1">
    <citation type="submission" date="2021-05" db="EMBL/GenBank/DDBJ databases">
        <title>Genome Assembly of Synthetic Allotetraploid Brassica napus Reveals Homoeologous Exchanges between Subgenomes.</title>
        <authorList>
            <person name="Davis J.T."/>
        </authorList>
    </citation>
    <scope>NUCLEOTIDE SEQUENCE [LARGE SCALE GENOMIC DNA]</scope>
    <source>
        <strain evidence="3">cv. Da-Ae</strain>
        <tissue evidence="2">Seedling</tissue>
    </source>
</reference>
<evidence type="ECO:0000259" key="1">
    <source>
        <dbReference type="Pfam" id="PF25464"/>
    </source>
</evidence>
<organism evidence="2 3">
    <name type="scientific">Brassica napus</name>
    <name type="common">Rape</name>
    <dbReference type="NCBI Taxonomy" id="3708"/>
    <lineage>
        <taxon>Eukaryota</taxon>
        <taxon>Viridiplantae</taxon>
        <taxon>Streptophyta</taxon>
        <taxon>Embryophyta</taxon>
        <taxon>Tracheophyta</taxon>
        <taxon>Spermatophyta</taxon>
        <taxon>Magnoliopsida</taxon>
        <taxon>eudicotyledons</taxon>
        <taxon>Gunneridae</taxon>
        <taxon>Pentapetalae</taxon>
        <taxon>rosids</taxon>
        <taxon>malvids</taxon>
        <taxon>Brassicales</taxon>
        <taxon>Brassicaceae</taxon>
        <taxon>Brassiceae</taxon>
        <taxon>Brassica</taxon>
    </lineage>
</organism>
<name>A0ABQ7YHX7_BRANA</name>
<keyword evidence="3" id="KW-1185">Reference proteome</keyword>
<dbReference type="InterPro" id="IPR057222">
    <property type="entry name" value="DUF7900"/>
</dbReference>
<dbReference type="EMBL" id="JAGKQM010000017">
    <property type="protein sequence ID" value="KAH0867830.1"/>
    <property type="molecule type" value="Genomic_DNA"/>
</dbReference>
<dbReference type="Pfam" id="PF25464">
    <property type="entry name" value="DUF7900"/>
    <property type="match status" value="1"/>
</dbReference>
<sequence length="116" mass="12729">MVGEDSGAAEGVGLRTGEIPATSFAGKPEGWQHLALLEARDIIREQKEEISSLREKVRSSTHGCENSEISSELMEIMKKRMKNVNEVLILRERNSVLMSVLVNSSIGFDVVIGGLM</sequence>
<gene>
    <name evidence="2" type="ORF">HID58_074852</name>
</gene>
<protein>
    <recommendedName>
        <fullName evidence="1">DUF7900 domain-containing protein</fullName>
    </recommendedName>
</protein>
<feature type="domain" description="DUF7900" evidence="1">
    <location>
        <begin position="27"/>
        <end position="82"/>
    </location>
</feature>
<evidence type="ECO:0000313" key="2">
    <source>
        <dbReference type="EMBL" id="KAH0867830.1"/>
    </source>
</evidence>
<evidence type="ECO:0000313" key="3">
    <source>
        <dbReference type="Proteomes" id="UP000824890"/>
    </source>
</evidence>
<dbReference type="Proteomes" id="UP000824890">
    <property type="component" value="Unassembled WGS sequence"/>
</dbReference>